<accession>A0A291PCF2</accession>
<dbReference type="Proteomes" id="UP000219993">
    <property type="component" value="Chromosome"/>
</dbReference>
<evidence type="ECO:0000313" key="3">
    <source>
        <dbReference type="Proteomes" id="UP000219993"/>
    </source>
</evidence>
<dbReference type="KEGG" id="hbe:BEI_3534"/>
<dbReference type="AlphaFoldDB" id="A0A291PCF2"/>
<proteinExistence type="predicted"/>
<evidence type="ECO:0000313" key="2">
    <source>
        <dbReference type="EMBL" id="ATJ84521.1"/>
    </source>
</evidence>
<evidence type="ECO:0000256" key="1">
    <source>
        <dbReference type="SAM" id="MobiDB-lite"/>
    </source>
</evidence>
<dbReference type="EMBL" id="CP021435">
    <property type="protein sequence ID" value="ATJ84521.1"/>
    <property type="molecule type" value="Genomic_DNA"/>
</dbReference>
<keyword evidence="3" id="KW-1185">Reference proteome</keyword>
<organism evidence="2 3">
    <name type="scientific">Halomonas beimenensis</name>
    <dbReference type="NCBI Taxonomy" id="475662"/>
    <lineage>
        <taxon>Bacteria</taxon>
        <taxon>Pseudomonadati</taxon>
        <taxon>Pseudomonadota</taxon>
        <taxon>Gammaproteobacteria</taxon>
        <taxon>Oceanospirillales</taxon>
        <taxon>Halomonadaceae</taxon>
        <taxon>Halomonas</taxon>
    </lineage>
</organism>
<gene>
    <name evidence="2" type="ORF">BEI_3534</name>
</gene>
<reference evidence="2 3" key="1">
    <citation type="journal article" date="2017" name="Sci. Rep.">
        <title>Revealing the Saline Adaptation Strategies of the Halophilic Bacterium Halomonas beimenensis through High-throughput Omics and Transposon Mutagenesis Approaches.</title>
        <authorList>
            <person name="Chen Y.H."/>
            <person name="Lin S.S."/>
            <person name="Shyu Y.T."/>
        </authorList>
    </citation>
    <scope>NUCLEOTIDE SEQUENCE [LARGE SCALE GENOMIC DNA]</scope>
    <source>
        <strain evidence="2 3">NTU-111</strain>
    </source>
</reference>
<feature type="region of interest" description="Disordered" evidence="1">
    <location>
        <begin position="1"/>
        <end position="41"/>
    </location>
</feature>
<sequence>MSAPWRQVPRQGRPDRVPAGRATLPGLHPRIPKGIGLPGKTHRRSLLTGRLEVERLDSDALGDLDMVSAGVVYPF</sequence>
<protein>
    <submittedName>
        <fullName evidence="2">Uncharacterized protein</fullName>
    </submittedName>
</protein>
<name>A0A291PCF2_9GAMM</name>